<evidence type="ECO:0000256" key="2">
    <source>
        <dbReference type="ARBA" id="ARBA00022692"/>
    </source>
</evidence>
<reference evidence="7" key="1">
    <citation type="journal article" date="2019" name="Int. J. Syst. Evol. Microbiol.">
        <title>The Global Catalogue of Microorganisms (GCM) 10K type strain sequencing project: providing services to taxonomists for standard genome sequencing and annotation.</title>
        <authorList>
            <consortium name="The Broad Institute Genomics Platform"/>
            <consortium name="The Broad Institute Genome Sequencing Center for Infectious Disease"/>
            <person name="Wu L."/>
            <person name="Ma J."/>
        </authorList>
    </citation>
    <scope>NUCLEOTIDE SEQUENCE [LARGE SCALE GENOMIC DNA]</scope>
    <source>
        <strain evidence="7">CCUG 15531</strain>
    </source>
</reference>
<evidence type="ECO:0000256" key="5">
    <source>
        <dbReference type="SAM" id="Phobius"/>
    </source>
</evidence>
<dbReference type="InterPro" id="IPR032808">
    <property type="entry name" value="DoxX"/>
</dbReference>
<dbReference type="Pfam" id="PF07681">
    <property type="entry name" value="DoxX"/>
    <property type="match status" value="1"/>
</dbReference>
<accession>A0ABW4MMW1</accession>
<dbReference type="RefSeq" id="WP_388038879.1">
    <property type="nucleotide sequence ID" value="NZ_JBHUEK010000018.1"/>
</dbReference>
<evidence type="ECO:0000313" key="7">
    <source>
        <dbReference type="Proteomes" id="UP001597227"/>
    </source>
</evidence>
<evidence type="ECO:0000256" key="3">
    <source>
        <dbReference type="ARBA" id="ARBA00022989"/>
    </source>
</evidence>
<sequence length="167" mass="18244">MKFIKGPIMAIAWTILRIWLGFQWIEAGYYKITLGFNAGGFIQGAIANANGDSPTVQGWYADFLEKVALPNIDLFNNLIPWGEFFVGLGLILGLATIPALIGGAFMNANFIMAGVGFASLDTKLFAVAMILTFIGTARYYYGLDRFAIPFIKTAFNKNPAKQIKVSA</sequence>
<evidence type="ECO:0000313" key="6">
    <source>
        <dbReference type="EMBL" id="MFD1779311.1"/>
    </source>
</evidence>
<keyword evidence="7" id="KW-1185">Reference proteome</keyword>
<keyword evidence="3 5" id="KW-1133">Transmembrane helix</keyword>
<keyword evidence="4 5" id="KW-0472">Membrane</keyword>
<name>A0ABW4MMW1_9BACI</name>
<proteinExistence type="predicted"/>
<dbReference type="Proteomes" id="UP001597227">
    <property type="component" value="Unassembled WGS sequence"/>
</dbReference>
<dbReference type="PANTHER" id="PTHR39157:SF1">
    <property type="entry name" value="DOXX FAMILY PROTEIN"/>
    <property type="match status" value="1"/>
</dbReference>
<comment type="caution">
    <text evidence="6">The sequence shown here is derived from an EMBL/GenBank/DDBJ whole genome shotgun (WGS) entry which is preliminary data.</text>
</comment>
<comment type="subcellular location">
    <subcellularLocation>
        <location evidence="1">Membrane</location>
        <topology evidence="1">Multi-pass membrane protein</topology>
    </subcellularLocation>
</comment>
<gene>
    <name evidence="6" type="ORF">ACFSFW_11585</name>
</gene>
<feature type="transmembrane region" description="Helical" evidence="5">
    <location>
        <begin position="124"/>
        <end position="141"/>
    </location>
</feature>
<evidence type="ECO:0000256" key="4">
    <source>
        <dbReference type="ARBA" id="ARBA00023136"/>
    </source>
</evidence>
<dbReference type="PANTHER" id="PTHR39157">
    <property type="entry name" value="INTEGRAL MEMBRANE PROTEIN-RELATED"/>
    <property type="match status" value="1"/>
</dbReference>
<keyword evidence="2 5" id="KW-0812">Transmembrane</keyword>
<dbReference type="EMBL" id="JBHUEK010000018">
    <property type="protein sequence ID" value="MFD1779311.1"/>
    <property type="molecule type" value="Genomic_DNA"/>
</dbReference>
<protein>
    <submittedName>
        <fullName evidence="6">DoxX family membrane protein</fullName>
    </submittedName>
</protein>
<feature type="transmembrane region" description="Helical" evidence="5">
    <location>
        <begin position="84"/>
        <end position="112"/>
    </location>
</feature>
<organism evidence="6 7">
    <name type="scientific">Fredinandcohnia salidurans</name>
    <dbReference type="NCBI Taxonomy" id="2595041"/>
    <lineage>
        <taxon>Bacteria</taxon>
        <taxon>Bacillati</taxon>
        <taxon>Bacillota</taxon>
        <taxon>Bacilli</taxon>
        <taxon>Bacillales</taxon>
        <taxon>Bacillaceae</taxon>
        <taxon>Fredinandcohnia</taxon>
    </lineage>
</organism>
<evidence type="ECO:0000256" key="1">
    <source>
        <dbReference type="ARBA" id="ARBA00004141"/>
    </source>
</evidence>